<keyword evidence="5 6" id="KW-0472">Membrane</keyword>
<evidence type="ECO:0000256" key="2">
    <source>
        <dbReference type="ARBA" id="ARBA00022475"/>
    </source>
</evidence>
<dbReference type="GO" id="GO:0005886">
    <property type="term" value="C:plasma membrane"/>
    <property type="evidence" value="ECO:0007669"/>
    <property type="project" value="UniProtKB-SubCell"/>
</dbReference>
<reference evidence="8 9" key="1">
    <citation type="submission" date="2019-05" db="EMBL/GenBank/DDBJ databases">
        <title>Pseudorhodobacter turbinis sp. nov., isolated from the gut of the Korean turban shell.</title>
        <authorList>
            <person name="Jeong Y.-S."/>
            <person name="Kang W.-R."/>
            <person name="Bae J.-W."/>
        </authorList>
    </citation>
    <scope>NUCLEOTIDE SEQUENCE [LARGE SCALE GENOMIC DNA]</scope>
    <source>
        <strain evidence="8 9">S12M18</strain>
        <plasmid evidence="8 9">unnamed1</plasmid>
    </source>
</reference>
<keyword evidence="4 6" id="KW-1133">Transmembrane helix</keyword>
<feature type="transmembrane region" description="Helical" evidence="6">
    <location>
        <begin position="107"/>
        <end position="125"/>
    </location>
</feature>
<feature type="transmembrane region" description="Helical" evidence="6">
    <location>
        <begin position="33"/>
        <end position="57"/>
    </location>
</feature>
<name>A0A4P8EJY8_9RHOB</name>
<dbReference type="Pfam" id="PF09335">
    <property type="entry name" value="VTT_dom"/>
    <property type="match status" value="1"/>
</dbReference>
<dbReference type="EMBL" id="CP039965">
    <property type="protein sequence ID" value="QCO57035.1"/>
    <property type="molecule type" value="Genomic_DNA"/>
</dbReference>
<protein>
    <submittedName>
        <fullName evidence="8">DedA family protein</fullName>
    </submittedName>
</protein>
<feature type="transmembrane region" description="Helical" evidence="6">
    <location>
        <begin position="185"/>
        <end position="203"/>
    </location>
</feature>
<dbReference type="InterPro" id="IPR051311">
    <property type="entry name" value="DedA_domain"/>
</dbReference>
<evidence type="ECO:0000313" key="8">
    <source>
        <dbReference type="EMBL" id="QCO57035.1"/>
    </source>
</evidence>
<keyword evidence="9" id="KW-1185">Reference proteome</keyword>
<keyword evidence="2" id="KW-1003">Cell membrane</keyword>
<evidence type="ECO:0000313" key="9">
    <source>
        <dbReference type="Proteomes" id="UP000298631"/>
    </source>
</evidence>
<evidence type="ECO:0000256" key="1">
    <source>
        <dbReference type="ARBA" id="ARBA00004651"/>
    </source>
</evidence>
<evidence type="ECO:0000256" key="6">
    <source>
        <dbReference type="SAM" id="Phobius"/>
    </source>
</evidence>
<feature type="domain" description="VTT" evidence="7">
    <location>
        <begin position="47"/>
        <end position="167"/>
    </location>
</feature>
<keyword evidence="8" id="KW-0614">Plasmid</keyword>
<dbReference type="PANTHER" id="PTHR42709:SF6">
    <property type="entry name" value="UNDECAPRENYL PHOSPHATE TRANSPORTER A"/>
    <property type="match status" value="1"/>
</dbReference>
<geneLocation type="plasmid" evidence="8 9">
    <name>unnamed1</name>
</geneLocation>
<evidence type="ECO:0000256" key="4">
    <source>
        <dbReference type="ARBA" id="ARBA00022989"/>
    </source>
</evidence>
<keyword evidence="3 6" id="KW-0812">Transmembrane</keyword>
<evidence type="ECO:0000256" key="3">
    <source>
        <dbReference type="ARBA" id="ARBA00022692"/>
    </source>
</evidence>
<dbReference type="PANTHER" id="PTHR42709">
    <property type="entry name" value="ALKALINE PHOSPHATASE LIKE PROTEIN"/>
    <property type="match status" value="1"/>
</dbReference>
<dbReference type="OrthoDB" id="948134at2"/>
<dbReference type="InterPro" id="IPR032816">
    <property type="entry name" value="VTT_dom"/>
</dbReference>
<feature type="transmembrane region" description="Helical" evidence="6">
    <location>
        <begin position="145"/>
        <end position="165"/>
    </location>
</feature>
<dbReference type="Proteomes" id="UP000298631">
    <property type="component" value="Plasmid unnamed1"/>
</dbReference>
<dbReference type="KEGG" id="pseb:EOK75_14690"/>
<evidence type="ECO:0000259" key="7">
    <source>
        <dbReference type="Pfam" id="PF09335"/>
    </source>
</evidence>
<organism evidence="8 9">
    <name type="scientific">Pseudorhodobacter turbinis</name>
    <dbReference type="NCBI Taxonomy" id="2500533"/>
    <lineage>
        <taxon>Bacteria</taxon>
        <taxon>Pseudomonadati</taxon>
        <taxon>Pseudomonadota</taxon>
        <taxon>Alphaproteobacteria</taxon>
        <taxon>Rhodobacterales</taxon>
        <taxon>Paracoccaceae</taxon>
        <taxon>Pseudorhodobacter</taxon>
    </lineage>
</organism>
<evidence type="ECO:0000256" key="5">
    <source>
        <dbReference type="ARBA" id="ARBA00023136"/>
    </source>
</evidence>
<comment type="subcellular location">
    <subcellularLocation>
        <location evidence="1">Cell membrane</location>
        <topology evidence="1">Multi-pass membrane protein</topology>
    </subcellularLocation>
</comment>
<accession>A0A4P8EJY8</accession>
<gene>
    <name evidence="8" type="ORF">EOK75_14690</name>
</gene>
<sequence>MHYTSCDRTKTAYVTGLAKVARMFDPTSLISHFGLLAVFGTAAVEGDAAVITAGVLVQRGLLPMWPVIAAGMAGGWFSDLLIYHLARRFRNHHRTVRVVVSVRKWRFFNAIIGYPMLLALAIRFMPGVRTAGPVALATATDISPLRYTILTGIAAFIWSLILVLVGQKAGQLIAKMFQNIDVPEYLEVGVPVAIVLVLTVFAIRKWRRRIAGRETS</sequence>
<dbReference type="AlphaFoldDB" id="A0A4P8EJY8"/>
<feature type="transmembrane region" description="Helical" evidence="6">
    <location>
        <begin position="63"/>
        <end position="86"/>
    </location>
</feature>
<proteinExistence type="predicted"/>